<accession>A0AAU8LZH7</accession>
<dbReference type="Gene3D" id="3.40.50.150">
    <property type="entry name" value="Vaccinia Virus protein VP39"/>
    <property type="match status" value="1"/>
</dbReference>
<feature type="domain" description="Methyltransferase" evidence="1">
    <location>
        <begin position="48"/>
        <end position="143"/>
    </location>
</feature>
<sequence>MGQQNIKELYKKTFNTVAEGYDNPAMHFFPESAQRIASYLNLKGNEHVLDVATGTGCAALALAHDLPDGQVTGLDFSTGMLAQAMEKQEQAELDNIFFVEMDMQAIDYPDQHFDAAVSAFSIFFVDDMERQLAHIADKVKAGGRVITTTFYDTAFTPLVGLFLRRLQQYGIEPPSLAWKRVATEEQCLALFQAAGLQDSQCHRVECGYHLQDASEWWCLIWNGGFRGLVNQLAPDDMDRFQEEHLAEVQALASEQGIWLEMNVLYTVGKRTV</sequence>
<dbReference type="GO" id="GO:0008168">
    <property type="term" value="F:methyltransferase activity"/>
    <property type="evidence" value="ECO:0007669"/>
    <property type="project" value="UniProtKB-KW"/>
</dbReference>
<name>A0AAU8LZH7_9BACT</name>
<protein>
    <submittedName>
        <fullName evidence="2">Class I SAM-dependent methyltransferase</fullName>
        <ecNumber evidence="2">2.1.-.-</ecNumber>
    </submittedName>
</protein>
<keyword evidence="2" id="KW-0808">Transferase</keyword>
<reference evidence="2" key="2">
    <citation type="submission" date="2024-06" db="EMBL/GenBank/DDBJ databases">
        <authorList>
            <person name="Plum-Jensen L.E."/>
            <person name="Schramm A."/>
            <person name="Marshall I.P.G."/>
        </authorList>
    </citation>
    <scope>NUCLEOTIDE SEQUENCE</scope>
    <source>
        <strain evidence="2">Rat1</strain>
    </source>
</reference>
<dbReference type="PANTHER" id="PTHR43591">
    <property type="entry name" value="METHYLTRANSFERASE"/>
    <property type="match status" value="1"/>
</dbReference>
<dbReference type="Pfam" id="PF13649">
    <property type="entry name" value="Methyltransf_25"/>
    <property type="match status" value="1"/>
</dbReference>
<keyword evidence="2" id="KW-0489">Methyltransferase</keyword>
<dbReference type="PANTHER" id="PTHR43591:SF99">
    <property type="entry name" value="OS06G0646000 PROTEIN"/>
    <property type="match status" value="1"/>
</dbReference>
<proteinExistence type="predicted"/>
<evidence type="ECO:0000313" key="2">
    <source>
        <dbReference type="EMBL" id="XCN74300.1"/>
    </source>
</evidence>
<organism evidence="2">
    <name type="scientific">Candidatus Electrothrix aestuarii</name>
    <dbReference type="NCBI Taxonomy" id="3062594"/>
    <lineage>
        <taxon>Bacteria</taxon>
        <taxon>Pseudomonadati</taxon>
        <taxon>Thermodesulfobacteriota</taxon>
        <taxon>Desulfobulbia</taxon>
        <taxon>Desulfobulbales</taxon>
        <taxon>Desulfobulbaceae</taxon>
        <taxon>Candidatus Electrothrix</taxon>
    </lineage>
</organism>
<evidence type="ECO:0000259" key="1">
    <source>
        <dbReference type="Pfam" id="PF13649"/>
    </source>
</evidence>
<dbReference type="KEGG" id="eaj:Q3M24_06010"/>
<dbReference type="EC" id="2.1.-.-" evidence="2"/>
<dbReference type="SUPFAM" id="SSF53335">
    <property type="entry name" value="S-adenosyl-L-methionine-dependent methyltransferases"/>
    <property type="match status" value="1"/>
</dbReference>
<dbReference type="EMBL" id="CP159373">
    <property type="protein sequence ID" value="XCN74300.1"/>
    <property type="molecule type" value="Genomic_DNA"/>
</dbReference>
<dbReference type="GO" id="GO:0032259">
    <property type="term" value="P:methylation"/>
    <property type="evidence" value="ECO:0007669"/>
    <property type="project" value="UniProtKB-KW"/>
</dbReference>
<dbReference type="AlphaFoldDB" id="A0AAU8LZH7"/>
<reference evidence="2" key="1">
    <citation type="journal article" date="2024" name="Syst. Appl. Microbiol.">
        <title>First single-strain enrichments of Electrothrix cable bacteria, description of E. aestuarii sp. nov. and E. rattekaaiensis sp. nov., and proposal of a cable bacteria taxonomy following the rules of the SeqCode.</title>
        <authorList>
            <person name="Plum-Jensen L.E."/>
            <person name="Schramm A."/>
            <person name="Marshall I.P.G."/>
        </authorList>
    </citation>
    <scope>NUCLEOTIDE SEQUENCE</scope>
    <source>
        <strain evidence="2">Rat1</strain>
    </source>
</reference>
<dbReference type="InterPro" id="IPR041698">
    <property type="entry name" value="Methyltransf_25"/>
</dbReference>
<dbReference type="InterPro" id="IPR029063">
    <property type="entry name" value="SAM-dependent_MTases_sf"/>
</dbReference>
<gene>
    <name evidence="2" type="ORF">Q3M24_06010</name>
</gene>
<dbReference type="CDD" id="cd02440">
    <property type="entry name" value="AdoMet_MTases"/>
    <property type="match status" value="1"/>
</dbReference>